<dbReference type="Pfam" id="PF00611">
    <property type="entry name" value="FCH"/>
    <property type="match status" value="1"/>
</dbReference>
<keyword evidence="2" id="KW-0175">Coiled coil</keyword>
<feature type="compositionally biased region" description="Low complexity" evidence="3">
    <location>
        <begin position="324"/>
        <end position="341"/>
    </location>
</feature>
<proteinExistence type="predicted"/>
<dbReference type="InterPro" id="IPR027267">
    <property type="entry name" value="AH/BAR_dom_sf"/>
</dbReference>
<feature type="region of interest" description="Disordered" evidence="3">
    <location>
        <begin position="311"/>
        <end position="536"/>
    </location>
</feature>
<name>A0A1J7JNT9_9PEZI</name>
<feature type="compositionally biased region" description="Pro residues" evidence="3">
    <location>
        <begin position="456"/>
        <end position="476"/>
    </location>
</feature>
<protein>
    <submittedName>
        <fullName evidence="6">RhoGAP-domain-containing protein</fullName>
    </submittedName>
</protein>
<dbReference type="InterPro" id="IPR050729">
    <property type="entry name" value="Rho-GAP"/>
</dbReference>
<dbReference type="SMART" id="SM00055">
    <property type="entry name" value="FCH"/>
    <property type="match status" value="1"/>
</dbReference>
<dbReference type="CDD" id="cd04398">
    <property type="entry name" value="RhoGAP_fRGD1"/>
    <property type="match status" value="1"/>
</dbReference>
<dbReference type="Pfam" id="PF00620">
    <property type="entry name" value="RhoGAP"/>
    <property type="match status" value="1"/>
</dbReference>
<evidence type="ECO:0000256" key="3">
    <source>
        <dbReference type="SAM" id="MobiDB-lite"/>
    </source>
</evidence>
<dbReference type="FunCoup" id="A0A1J7JNT9">
    <property type="interactions" value="142"/>
</dbReference>
<dbReference type="GO" id="GO:0005096">
    <property type="term" value="F:GTPase activator activity"/>
    <property type="evidence" value="ECO:0007669"/>
    <property type="project" value="UniProtKB-KW"/>
</dbReference>
<organism evidence="6 7">
    <name type="scientific">Coniochaeta ligniaria NRRL 30616</name>
    <dbReference type="NCBI Taxonomy" id="1408157"/>
    <lineage>
        <taxon>Eukaryota</taxon>
        <taxon>Fungi</taxon>
        <taxon>Dikarya</taxon>
        <taxon>Ascomycota</taxon>
        <taxon>Pezizomycotina</taxon>
        <taxon>Sordariomycetes</taxon>
        <taxon>Sordariomycetidae</taxon>
        <taxon>Coniochaetales</taxon>
        <taxon>Coniochaetaceae</taxon>
        <taxon>Coniochaeta</taxon>
    </lineage>
</organism>
<dbReference type="PANTHER" id="PTHR23176">
    <property type="entry name" value="RHO/RAC/CDC GTPASE-ACTIVATING PROTEIN"/>
    <property type="match status" value="1"/>
</dbReference>
<dbReference type="EMBL" id="KV875096">
    <property type="protein sequence ID" value="OIW31004.1"/>
    <property type="molecule type" value="Genomic_DNA"/>
</dbReference>
<dbReference type="SUPFAM" id="SSF48350">
    <property type="entry name" value="GTPase activation domain, GAP"/>
    <property type="match status" value="1"/>
</dbReference>
<dbReference type="PROSITE" id="PS51741">
    <property type="entry name" value="F_BAR"/>
    <property type="match status" value="1"/>
</dbReference>
<dbReference type="Proteomes" id="UP000182658">
    <property type="component" value="Unassembled WGS sequence"/>
</dbReference>
<keyword evidence="7" id="KW-1185">Reference proteome</keyword>
<feature type="domain" description="Rho-GAP" evidence="4">
    <location>
        <begin position="541"/>
        <end position="731"/>
    </location>
</feature>
<gene>
    <name evidence="6" type="ORF">CONLIGDRAFT_296379</name>
</gene>
<dbReference type="PROSITE" id="PS50238">
    <property type="entry name" value="RHOGAP"/>
    <property type="match status" value="1"/>
</dbReference>
<dbReference type="CDD" id="cd07652">
    <property type="entry name" value="F-BAR_Rgd1"/>
    <property type="match status" value="1"/>
</dbReference>
<reference evidence="6 7" key="1">
    <citation type="submission" date="2016-10" db="EMBL/GenBank/DDBJ databases">
        <title>Draft genome sequence of Coniochaeta ligniaria NRRL30616, a lignocellulolytic fungus for bioabatement of inhibitors in plant biomass hydrolysates.</title>
        <authorList>
            <consortium name="DOE Joint Genome Institute"/>
            <person name="Jimenez D.J."/>
            <person name="Hector R.E."/>
            <person name="Riley R."/>
            <person name="Sun H."/>
            <person name="Grigoriev I.V."/>
            <person name="Van Elsas J.D."/>
            <person name="Nichols N.N."/>
        </authorList>
    </citation>
    <scope>NUCLEOTIDE SEQUENCE [LARGE SCALE GENOMIC DNA]</scope>
    <source>
        <strain evidence="6 7">NRRL 30616</strain>
    </source>
</reference>
<evidence type="ECO:0000259" key="5">
    <source>
        <dbReference type="PROSITE" id="PS51741"/>
    </source>
</evidence>
<evidence type="ECO:0000256" key="1">
    <source>
        <dbReference type="ARBA" id="ARBA00022468"/>
    </source>
</evidence>
<dbReference type="InterPro" id="IPR001060">
    <property type="entry name" value="FCH_dom"/>
</dbReference>
<evidence type="ECO:0000256" key="2">
    <source>
        <dbReference type="PROSITE-ProRule" id="PRU01077"/>
    </source>
</evidence>
<evidence type="ECO:0000313" key="6">
    <source>
        <dbReference type="EMBL" id="OIW31004.1"/>
    </source>
</evidence>
<dbReference type="InterPro" id="IPR031160">
    <property type="entry name" value="F_BAR_dom"/>
</dbReference>
<dbReference type="InterPro" id="IPR008936">
    <property type="entry name" value="Rho_GTPase_activation_prot"/>
</dbReference>
<dbReference type="AlphaFoldDB" id="A0A1J7JNT9"/>
<feature type="compositionally biased region" description="Low complexity" evidence="3">
    <location>
        <begin position="402"/>
        <end position="415"/>
    </location>
</feature>
<dbReference type="SUPFAM" id="SSF103657">
    <property type="entry name" value="BAR/IMD domain-like"/>
    <property type="match status" value="1"/>
</dbReference>
<dbReference type="GO" id="GO:0005938">
    <property type="term" value="C:cell cortex"/>
    <property type="evidence" value="ECO:0007669"/>
    <property type="project" value="UniProtKB-ARBA"/>
</dbReference>
<evidence type="ECO:0000313" key="7">
    <source>
        <dbReference type="Proteomes" id="UP000182658"/>
    </source>
</evidence>
<dbReference type="SMART" id="SM00324">
    <property type="entry name" value="RhoGAP"/>
    <property type="match status" value="1"/>
</dbReference>
<sequence>MAAQHRVASSIAGSSHSLQMGISTMLNRLKQSIASAKEFALFLKRRALLEDEHAQGLRKLCRMSQDSIHRTEHRGGSFAKAYEDMMAIHERMAENGMQFSTSLMQMHEDLVELAAMAEKSRKGWKQSGLAAETRVVDMETAMRKSKSKYDSLAEEYERVRTGDIGGAKGKVFGIRGPKSAEQHEQDLLRKVQTADQDYYGKVQTYQTERGELLNRIRPETVKALQDIVRECDSGMVLQMQKFASFNEKLLLSNGLTISPLKGQPGEARSLRECIAAIDNDRDLNDFLSSYHKHLPPKSAEPKYERNRVLDTQQPISPTGPPPGQGSFQSMSQPMSQPPSMSRAGPGNYAESPTSPQGPPGHGYHPSSGSISMIPGAQRPGSQPQLERHERSFSIGSLTSRHNNNPQPSQQFQPRNSLGPQQPVPSSRFNGPSNTFSSSQGSGGPPQLGALPFQPSAGPPPLQPQPPPPQQQQPPPQFQQQQQQQQPPHPQPLVPGGPVNPLQQNPSGPNQQGPGMPRPGYAPARQQTPPRTEPPARPVFRVTLSELYERDQLAVPMVVYQCIQAVDLYGLGVEGIYRLSGSLPHVNKLKAMFDHDSSSPSLDFRNPENFFHDVNSVAGLLKQFFRDLPDPLLTREHYHSFIEAAKNDDEVLRRDSLHAIINDLPDPNYATLRALTLHLHRVIENSAVNRMSTQNLAIVFGPTLMGTDSNLADSGFQSKVVETILQNTYQIFDDD</sequence>
<dbReference type="GO" id="GO:0007165">
    <property type="term" value="P:signal transduction"/>
    <property type="evidence" value="ECO:0007669"/>
    <property type="project" value="InterPro"/>
</dbReference>
<keyword evidence="1" id="KW-0343">GTPase activation</keyword>
<evidence type="ECO:0000259" key="4">
    <source>
        <dbReference type="PROSITE" id="PS50238"/>
    </source>
</evidence>
<dbReference type="OrthoDB" id="437889at2759"/>
<feature type="domain" description="F-BAR" evidence="5">
    <location>
        <begin position="9"/>
        <end position="282"/>
    </location>
</feature>
<feature type="compositionally biased region" description="Polar residues" evidence="3">
    <location>
        <begin position="417"/>
        <end position="435"/>
    </location>
</feature>
<dbReference type="FunFam" id="1.10.555.10:FF:000041">
    <property type="entry name" value="Rho GTPase activator (Rgd1)"/>
    <property type="match status" value="1"/>
</dbReference>
<feature type="compositionally biased region" description="Low complexity" evidence="3">
    <location>
        <begin position="446"/>
        <end position="455"/>
    </location>
</feature>
<dbReference type="PANTHER" id="PTHR23176:SF136">
    <property type="entry name" value="RHO GTPASE ACTIVATOR (RGD1)"/>
    <property type="match status" value="1"/>
</dbReference>
<feature type="compositionally biased region" description="Low complexity" evidence="3">
    <location>
        <begin position="499"/>
        <end position="514"/>
    </location>
</feature>
<dbReference type="InParanoid" id="A0A1J7JNT9"/>
<dbReference type="InterPro" id="IPR000198">
    <property type="entry name" value="RhoGAP_dom"/>
</dbReference>
<dbReference type="FunFam" id="1.20.1270.60:FF:000063">
    <property type="entry name" value="Rho GTPase activator"/>
    <property type="match status" value="1"/>
</dbReference>
<accession>A0A1J7JNT9</accession>
<dbReference type="Gene3D" id="1.10.555.10">
    <property type="entry name" value="Rho GTPase activation protein"/>
    <property type="match status" value="1"/>
</dbReference>
<dbReference type="Gene3D" id="1.20.1270.60">
    <property type="entry name" value="Arfaptin homology (AH) domain/BAR domain"/>
    <property type="match status" value="1"/>
</dbReference>
<dbReference type="STRING" id="1408157.A0A1J7JNT9"/>